<organism evidence="1">
    <name type="scientific">Ophidiomyces ophidiicola</name>
    <dbReference type="NCBI Taxonomy" id="1387563"/>
    <lineage>
        <taxon>Eukaryota</taxon>
        <taxon>Fungi</taxon>
        <taxon>Dikarya</taxon>
        <taxon>Ascomycota</taxon>
        <taxon>Pezizomycotina</taxon>
        <taxon>Eurotiomycetes</taxon>
        <taxon>Eurotiomycetidae</taxon>
        <taxon>Onygenales</taxon>
        <taxon>Onygenaceae</taxon>
        <taxon>Ophidiomyces</taxon>
    </lineage>
</organism>
<sequence>MFRFSIPSRASVWAFFSSIPACIGFLFSRPTPPTEKPDEEFLSLDLAENDYLYRTGFCLLKTLGKLPEWDEEWKTLTVRRIAPAMAIESTRDEFLPHGLNLENLNMPSATPFFSFLDLPRISRISDRLFRVMCDGEICILKIAKFKHELSYLHQEISVYLKLSDFAQAPKFVGVVYEETKNRTIGFLIGAISGRHPDINDFEACKKTVDLLHTHGIIHGDLNRYNFLINNHGAQIFDFENSVLKEDAAAAEEEIQSFEAMFQDESDIGRRWERYIGTDVPI</sequence>
<gene>
    <name evidence="1" type="ORF">LOY88_004395</name>
</gene>
<protein>
    <submittedName>
        <fullName evidence="1">Uncharacterized protein</fullName>
    </submittedName>
</protein>
<name>A0ACB8UUE9_9EURO</name>
<accession>A0ACB8UUE9</accession>
<comment type="caution">
    <text evidence="1">The sequence shown here is derived from an EMBL/GenBank/DDBJ whole genome shotgun (WGS) entry which is preliminary data.</text>
</comment>
<reference evidence="1" key="1">
    <citation type="journal article" date="2022" name="bioRxiv">
        <title>Population genetic analysis of Ophidiomyces ophidiicola, the causative agent of snake fungal disease, indicates recent introductions to the USA.</title>
        <authorList>
            <person name="Ladner J.T."/>
            <person name="Palmer J.M."/>
            <person name="Ettinger C.L."/>
            <person name="Stajich J.E."/>
            <person name="Farrell T.M."/>
            <person name="Glorioso B.M."/>
            <person name="Lawson B."/>
            <person name="Price S.J."/>
            <person name="Stengle A.G."/>
            <person name="Grear D.A."/>
            <person name="Lorch J.M."/>
        </authorList>
    </citation>
    <scope>NUCLEOTIDE SEQUENCE</scope>
    <source>
        <strain evidence="1">NWHC 24266-5</strain>
    </source>
</reference>
<dbReference type="EMBL" id="JALBCA010000066">
    <property type="protein sequence ID" value="KAI2384872.1"/>
    <property type="molecule type" value="Genomic_DNA"/>
</dbReference>
<evidence type="ECO:0000313" key="1">
    <source>
        <dbReference type="EMBL" id="KAI2384872.1"/>
    </source>
</evidence>
<proteinExistence type="predicted"/>